<dbReference type="Proteomes" id="UP000019116">
    <property type="component" value="Chromosome 3B"/>
</dbReference>
<evidence type="ECO:0000256" key="5">
    <source>
        <dbReference type="ARBA" id="ARBA00022777"/>
    </source>
</evidence>
<dbReference type="SMR" id="A0A077RSX9"/>
<dbReference type="Pfam" id="PF00069">
    <property type="entry name" value="Pkinase"/>
    <property type="match status" value="1"/>
</dbReference>
<dbReference type="STRING" id="4565.A0A077RSX9"/>
<keyword evidence="2" id="KW-0723">Serine/threonine-protein kinase</keyword>
<evidence type="ECO:0000256" key="3">
    <source>
        <dbReference type="ARBA" id="ARBA00022679"/>
    </source>
</evidence>
<dbReference type="Gramene" id="TraesLDM3B03G01532650.1">
    <property type="protein sequence ID" value="TraesLDM3B03G01532650.1"/>
    <property type="gene ID" value="TraesLDM3B03G01532650"/>
</dbReference>
<evidence type="ECO:0000313" key="10">
    <source>
        <dbReference type="EnsemblPlants" id="TraesCS3B02G001200.1"/>
    </source>
</evidence>
<dbReference type="PIRSF" id="PIRSF000654">
    <property type="entry name" value="Integrin-linked_kinase"/>
    <property type="match status" value="1"/>
</dbReference>
<dbReference type="Gramene" id="TraesRN3B0100001500.1">
    <property type="protein sequence ID" value="TraesRN3B0100001500.1"/>
    <property type="gene ID" value="TraesRN3B0100001500"/>
</dbReference>
<dbReference type="InterPro" id="IPR000719">
    <property type="entry name" value="Prot_kinase_dom"/>
</dbReference>
<dbReference type="OrthoDB" id="658521at2759"/>
<dbReference type="EC" id="2.7.11.1" evidence="1"/>
<dbReference type="PROSITE" id="PS50011">
    <property type="entry name" value="PROTEIN_KINASE_DOM"/>
    <property type="match status" value="1"/>
</dbReference>
<keyword evidence="3" id="KW-0808">Transferase</keyword>
<reference evidence="10" key="1">
    <citation type="submission" date="2018-08" db="EMBL/GenBank/DDBJ databases">
        <authorList>
            <person name="Rossello M."/>
        </authorList>
    </citation>
    <scope>NUCLEOTIDE SEQUENCE [LARGE SCALE GENOMIC DNA]</scope>
    <source>
        <strain evidence="10">cv. Chinese Spring</strain>
    </source>
</reference>
<dbReference type="HOGENOM" id="CLU_000288_21_4_1"/>
<dbReference type="EnsemblPlants" id="TraesCS3B02G001200.1">
    <property type="protein sequence ID" value="TraesCS3B02G001200.1"/>
    <property type="gene ID" value="TraesCS3B02G001200"/>
</dbReference>
<dbReference type="Gene3D" id="1.10.510.10">
    <property type="entry name" value="Transferase(Phosphotransferase) domain 1"/>
    <property type="match status" value="1"/>
</dbReference>
<dbReference type="PROSITE" id="PS00108">
    <property type="entry name" value="PROTEIN_KINASE_ST"/>
    <property type="match status" value="1"/>
</dbReference>
<evidence type="ECO:0000256" key="1">
    <source>
        <dbReference type="ARBA" id="ARBA00012513"/>
    </source>
</evidence>
<feature type="domain" description="Protein kinase" evidence="9">
    <location>
        <begin position="1"/>
        <end position="246"/>
    </location>
</feature>
<dbReference type="SUPFAM" id="SSF56112">
    <property type="entry name" value="Protein kinase-like (PK-like)"/>
    <property type="match status" value="1"/>
</dbReference>
<dbReference type="Gramene" id="TraesCS3B03G0001500.1">
    <property type="protein sequence ID" value="TraesCS3B03G0001500.1.CDS"/>
    <property type="gene ID" value="TraesCS3B03G0001500"/>
</dbReference>
<evidence type="ECO:0000256" key="8">
    <source>
        <dbReference type="ARBA" id="ARBA00048679"/>
    </source>
</evidence>
<dbReference type="GO" id="GO:0005524">
    <property type="term" value="F:ATP binding"/>
    <property type="evidence" value="ECO:0007669"/>
    <property type="project" value="UniProtKB-KW"/>
</dbReference>
<evidence type="ECO:0000256" key="2">
    <source>
        <dbReference type="ARBA" id="ARBA00022527"/>
    </source>
</evidence>
<dbReference type="OMA" id="DACHQAS"/>
<comment type="catalytic activity">
    <reaction evidence="8">
        <text>L-seryl-[protein] + ATP = O-phospho-L-seryl-[protein] + ADP + H(+)</text>
        <dbReference type="Rhea" id="RHEA:17989"/>
        <dbReference type="Rhea" id="RHEA-COMP:9863"/>
        <dbReference type="Rhea" id="RHEA-COMP:11604"/>
        <dbReference type="ChEBI" id="CHEBI:15378"/>
        <dbReference type="ChEBI" id="CHEBI:29999"/>
        <dbReference type="ChEBI" id="CHEBI:30616"/>
        <dbReference type="ChEBI" id="CHEBI:83421"/>
        <dbReference type="ChEBI" id="CHEBI:456216"/>
        <dbReference type="EC" id="2.7.11.1"/>
    </reaction>
</comment>
<evidence type="ECO:0000256" key="7">
    <source>
        <dbReference type="ARBA" id="ARBA00047899"/>
    </source>
</evidence>
<dbReference type="InterPro" id="IPR011009">
    <property type="entry name" value="Kinase-like_dom_sf"/>
</dbReference>
<protein>
    <recommendedName>
        <fullName evidence="1">non-specific serine/threonine protein kinase</fullName>
        <ecNumber evidence="1">2.7.11.1</ecNumber>
    </recommendedName>
</protein>
<dbReference type="PANTHER" id="PTHR45707">
    <property type="entry name" value="C2 CALCIUM/LIPID-BINDING PLANT PHOSPHORIBOSYLTRANSFERASE FAMILY PROTEIN"/>
    <property type="match status" value="1"/>
</dbReference>
<keyword evidence="4" id="KW-0547">Nucleotide-binding</keyword>
<sequence length="246" mass="28706">MVSQEHFENEVNLVMRLEHPNIVRLVGYCYEIEHVRVPHERKFVFDRKTERLLCMEFLPNGSLDKYISEASYGLRWHTRYKIIEGISYGLQYLHEQLEGPVIHLDLKPANVLLDKNMLPKITDFSLSSLLERSQTIHTATITRTLGYMAPEYLHQGIITPVSDIFSLGVIIMEELQKWRNMLQKVPGYTSLEADCQHIKRCIQIGLMCVNPEWTKRPTMKKVIDMLEGLESMDWYISNEVTPVARV</sequence>
<dbReference type="SMART" id="SM00220">
    <property type="entry name" value="S_TKc"/>
    <property type="match status" value="1"/>
</dbReference>
<dbReference type="GO" id="GO:0004674">
    <property type="term" value="F:protein serine/threonine kinase activity"/>
    <property type="evidence" value="ECO:0007669"/>
    <property type="project" value="UniProtKB-KW"/>
</dbReference>
<name>A0A077RSX9_WHEAT</name>
<dbReference type="FunFam" id="1.10.510.10:FF:001023">
    <property type="entry name" value="Os07g0541700 protein"/>
    <property type="match status" value="1"/>
</dbReference>
<evidence type="ECO:0000256" key="4">
    <source>
        <dbReference type="ARBA" id="ARBA00022741"/>
    </source>
</evidence>
<dbReference type="AlphaFoldDB" id="A0A077RSX9"/>
<keyword evidence="6" id="KW-0067">ATP-binding</keyword>
<evidence type="ECO:0000313" key="11">
    <source>
        <dbReference type="Proteomes" id="UP000019116"/>
    </source>
</evidence>
<proteinExistence type="predicted"/>
<comment type="catalytic activity">
    <reaction evidence="7">
        <text>L-threonyl-[protein] + ATP = O-phospho-L-threonyl-[protein] + ADP + H(+)</text>
        <dbReference type="Rhea" id="RHEA:46608"/>
        <dbReference type="Rhea" id="RHEA-COMP:11060"/>
        <dbReference type="Rhea" id="RHEA-COMP:11605"/>
        <dbReference type="ChEBI" id="CHEBI:15378"/>
        <dbReference type="ChEBI" id="CHEBI:30013"/>
        <dbReference type="ChEBI" id="CHEBI:30616"/>
        <dbReference type="ChEBI" id="CHEBI:61977"/>
        <dbReference type="ChEBI" id="CHEBI:456216"/>
        <dbReference type="EC" id="2.7.11.1"/>
    </reaction>
</comment>
<evidence type="ECO:0000259" key="9">
    <source>
        <dbReference type="PROSITE" id="PS50011"/>
    </source>
</evidence>
<accession>A0A077RSX9</accession>
<evidence type="ECO:0000256" key="6">
    <source>
        <dbReference type="ARBA" id="ARBA00022840"/>
    </source>
</evidence>
<reference evidence="10" key="2">
    <citation type="submission" date="2018-10" db="UniProtKB">
        <authorList>
            <consortium name="EnsemblPlants"/>
        </authorList>
    </citation>
    <scope>IDENTIFICATION</scope>
</reference>
<keyword evidence="11" id="KW-1185">Reference proteome</keyword>
<dbReference type="Gramene" id="TraesCS3B02G001200.1">
    <property type="protein sequence ID" value="TraesCS3B02G001200.1"/>
    <property type="gene ID" value="TraesCS3B02G001200"/>
</dbReference>
<keyword evidence="5" id="KW-0418">Kinase</keyword>
<organism evidence="10">
    <name type="scientific">Triticum aestivum</name>
    <name type="common">Wheat</name>
    <dbReference type="NCBI Taxonomy" id="4565"/>
    <lineage>
        <taxon>Eukaryota</taxon>
        <taxon>Viridiplantae</taxon>
        <taxon>Streptophyta</taxon>
        <taxon>Embryophyta</taxon>
        <taxon>Tracheophyta</taxon>
        <taxon>Spermatophyta</taxon>
        <taxon>Magnoliopsida</taxon>
        <taxon>Liliopsida</taxon>
        <taxon>Poales</taxon>
        <taxon>Poaceae</taxon>
        <taxon>BOP clade</taxon>
        <taxon>Pooideae</taxon>
        <taxon>Triticodae</taxon>
        <taxon>Triticeae</taxon>
        <taxon>Triticinae</taxon>
        <taxon>Triticum</taxon>
    </lineage>
</organism>
<dbReference type="InterPro" id="IPR008271">
    <property type="entry name" value="Ser/Thr_kinase_AS"/>
</dbReference>
<dbReference type="PANTHER" id="PTHR45707:SF76">
    <property type="entry name" value="PROTEIN KINASE DOMAIN-CONTAINING PROTEIN"/>
    <property type="match status" value="1"/>
</dbReference>